<dbReference type="Gene3D" id="3.90.180.10">
    <property type="entry name" value="Medium-chain alcohol dehydrogenases, catalytic domain"/>
    <property type="match status" value="1"/>
</dbReference>
<dbReference type="InterPro" id="IPR020843">
    <property type="entry name" value="ER"/>
</dbReference>
<evidence type="ECO:0000259" key="2">
    <source>
        <dbReference type="SMART" id="SM00829"/>
    </source>
</evidence>
<dbReference type="Pfam" id="PF08240">
    <property type="entry name" value="ADH_N"/>
    <property type="match status" value="1"/>
</dbReference>
<reference evidence="3 4" key="1">
    <citation type="journal article" date="2018" name="Mol. Biol. Evol.">
        <title>Analysis of the draft genome of the red seaweed Gracilariopsis chorda provides insights into genome size evolution in Rhodophyta.</title>
        <authorList>
            <person name="Lee J."/>
            <person name="Yang E.C."/>
            <person name="Graf L."/>
            <person name="Yang J.H."/>
            <person name="Qiu H."/>
            <person name="Zel Zion U."/>
            <person name="Chan C.X."/>
            <person name="Stephens T.G."/>
            <person name="Weber A.P.M."/>
            <person name="Boo G.H."/>
            <person name="Boo S.M."/>
            <person name="Kim K.M."/>
            <person name="Shin Y."/>
            <person name="Jung M."/>
            <person name="Lee S.J."/>
            <person name="Yim H.S."/>
            <person name="Lee J.H."/>
            <person name="Bhattacharya D."/>
            <person name="Yoon H.S."/>
        </authorList>
    </citation>
    <scope>NUCLEOTIDE SEQUENCE [LARGE SCALE GENOMIC DNA]</scope>
    <source>
        <strain evidence="3 4">SKKU-2015</strain>
        <tissue evidence="3">Whole body</tissue>
    </source>
</reference>
<dbReference type="PROSITE" id="PS01162">
    <property type="entry name" value="QOR_ZETA_CRYSTAL"/>
    <property type="match status" value="1"/>
</dbReference>
<dbReference type="Pfam" id="PF13602">
    <property type="entry name" value="ADH_zinc_N_2"/>
    <property type="match status" value="1"/>
</dbReference>
<dbReference type="AlphaFoldDB" id="A0A2V3IJN8"/>
<dbReference type="InterPro" id="IPR013154">
    <property type="entry name" value="ADH-like_N"/>
</dbReference>
<dbReference type="SUPFAM" id="SSF50129">
    <property type="entry name" value="GroES-like"/>
    <property type="match status" value="1"/>
</dbReference>
<protein>
    <submittedName>
        <fullName evidence="3">2-methylene-furan-3-one reductase</fullName>
    </submittedName>
</protein>
<dbReference type="STRING" id="448386.A0A2V3IJN8"/>
<dbReference type="Proteomes" id="UP000247409">
    <property type="component" value="Unassembled WGS sequence"/>
</dbReference>
<evidence type="ECO:0000313" key="4">
    <source>
        <dbReference type="Proteomes" id="UP000247409"/>
    </source>
</evidence>
<feature type="domain" description="Enoyl reductase (ER)" evidence="2">
    <location>
        <begin position="10"/>
        <end position="347"/>
    </location>
</feature>
<dbReference type="PANTHER" id="PTHR11695:SF294">
    <property type="entry name" value="RETICULON-4-INTERACTING PROTEIN 1, MITOCHONDRIAL"/>
    <property type="match status" value="1"/>
</dbReference>
<dbReference type="InterPro" id="IPR050700">
    <property type="entry name" value="YIM1/Zinc_Alcohol_DH_Fams"/>
</dbReference>
<gene>
    <name evidence="3" type="ORF">BWQ96_08031</name>
</gene>
<dbReference type="SMART" id="SM00829">
    <property type="entry name" value="PKS_ER"/>
    <property type="match status" value="1"/>
</dbReference>
<dbReference type="GO" id="GO:0016491">
    <property type="term" value="F:oxidoreductase activity"/>
    <property type="evidence" value="ECO:0007669"/>
    <property type="project" value="UniProtKB-KW"/>
</dbReference>
<accession>A0A2V3IJN8</accession>
<dbReference type="EMBL" id="NBIV01000170">
    <property type="protein sequence ID" value="PXF42253.1"/>
    <property type="molecule type" value="Genomic_DNA"/>
</dbReference>
<dbReference type="SUPFAM" id="SSF51735">
    <property type="entry name" value="NAD(P)-binding Rossmann-fold domains"/>
    <property type="match status" value="1"/>
</dbReference>
<dbReference type="GO" id="GO:0008270">
    <property type="term" value="F:zinc ion binding"/>
    <property type="evidence" value="ECO:0007669"/>
    <property type="project" value="InterPro"/>
</dbReference>
<dbReference type="Gene3D" id="3.40.50.720">
    <property type="entry name" value="NAD(P)-binding Rossmann-like Domain"/>
    <property type="match status" value="1"/>
</dbReference>
<keyword evidence="1" id="KW-0560">Oxidoreductase</keyword>
<dbReference type="InterPro" id="IPR011032">
    <property type="entry name" value="GroES-like_sf"/>
</dbReference>
<dbReference type="InterPro" id="IPR036291">
    <property type="entry name" value="NAD(P)-bd_dom_sf"/>
</dbReference>
<keyword evidence="4" id="KW-1185">Reference proteome</keyword>
<sequence>MKAAQVKAFGLPSEVLNVSDSVDPPSAPIPDHVLIRVHAVSLSPSDYRMLTGAGDLIKKPPHNKWPYIPGGDLSGVVEQVAPNVTRFKPGDHVIGTWDAFGIGALAELAVVHQKFVELKPPKLSFLEAAAVADSAANALLAVEDARVKAGDRVLVLGGSGGVGTSLLQLLRRADVSHIVTTSTDKPLCKQLGADVVINYKEVDWWKAPEVTEQAFDVMIDCAEGSSAWRKALEHGIVKSRKEGGRFLAVVVNEWHIEIHNCWQMLSWFLPVVRRVIASRCLGSVSPTYTMMFPAPRGDSNRRLLDIVEEGGLKVVLDPESPHSFTTKGVHDAFDKMIARKGHGKIVVSIRDE</sequence>
<proteinExistence type="predicted"/>
<organism evidence="3 4">
    <name type="scientific">Gracilariopsis chorda</name>
    <dbReference type="NCBI Taxonomy" id="448386"/>
    <lineage>
        <taxon>Eukaryota</taxon>
        <taxon>Rhodophyta</taxon>
        <taxon>Florideophyceae</taxon>
        <taxon>Rhodymeniophycidae</taxon>
        <taxon>Gracilariales</taxon>
        <taxon>Gracilariaceae</taxon>
        <taxon>Gracilariopsis</taxon>
    </lineage>
</organism>
<evidence type="ECO:0000256" key="1">
    <source>
        <dbReference type="ARBA" id="ARBA00023002"/>
    </source>
</evidence>
<evidence type="ECO:0000313" key="3">
    <source>
        <dbReference type="EMBL" id="PXF42253.1"/>
    </source>
</evidence>
<name>A0A2V3IJN8_9FLOR</name>
<dbReference type="OrthoDB" id="201656at2759"/>
<comment type="caution">
    <text evidence="3">The sequence shown here is derived from an EMBL/GenBank/DDBJ whole genome shotgun (WGS) entry which is preliminary data.</text>
</comment>
<dbReference type="InterPro" id="IPR002364">
    <property type="entry name" value="Quin_OxRdtase/zeta-crystal_CS"/>
</dbReference>
<dbReference type="PANTHER" id="PTHR11695">
    <property type="entry name" value="ALCOHOL DEHYDROGENASE RELATED"/>
    <property type="match status" value="1"/>
</dbReference>